<accession>A0A838CWU0</accession>
<name>A0A838CWU0_9BACI</name>
<evidence type="ECO:0000256" key="1">
    <source>
        <dbReference type="SAM" id="Phobius"/>
    </source>
</evidence>
<dbReference type="EMBL" id="JACEFG010000003">
    <property type="protein sequence ID" value="MBA2176245.1"/>
    <property type="molecule type" value="Genomic_DNA"/>
</dbReference>
<keyword evidence="1" id="KW-0472">Membrane</keyword>
<feature type="transmembrane region" description="Helical" evidence="1">
    <location>
        <begin position="6"/>
        <end position="26"/>
    </location>
</feature>
<reference evidence="2 3" key="1">
    <citation type="journal article" date="2004" name="Extremophiles">
        <title>Halobacillus locisalis sp. nov., a halophilic bacterium isolated from a marine solar saltern of the Yellow Sea in Korea.</title>
        <authorList>
            <person name="Yoon J.H."/>
            <person name="Kang K.H."/>
            <person name="Oh T.K."/>
            <person name="Park Y.H."/>
        </authorList>
    </citation>
    <scope>NUCLEOTIDE SEQUENCE [LARGE SCALE GENOMIC DNA]</scope>
    <source>
        <strain evidence="2 3">KCTC 3788</strain>
    </source>
</reference>
<dbReference type="AlphaFoldDB" id="A0A838CWU0"/>
<feature type="transmembrane region" description="Helical" evidence="1">
    <location>
        <begin position="61"/>
        <end position="79"/>
    </location>
</feature>
<keyword evidence="1" id="KW-0812">Transmembrane</keyword>
<feature type="transmembrane region" description="Helical" evidence="1">
    <location>
        <begin position="38"/>
        <end position="55"/>
    </location>
</feature>
<evidence type="ECO:0000313" key="3">
    <source>
        <dbReference type="Proteomes" id="UP000571017"/>
    </source>
</evidence>
<dbReference type="RefSeq" id="WP_181473277.1">
    <property type="nucleotide sequence ID" value="NZ_JACEFG010000003.1"/>
</dbReference>
<gene>
    <name evidence="2" type="ORF">H0266_15210</name>
</gene>
<dbReference type="Proteomes" id="UP000571017">
    <property type="component" value="Unassembled WGS sequence"/>
</dbReference>
<evidence type="ECO:0000313" key="2">
    <source>
        <dbReference type="EMBL" id="MBA2176245.1"/>
    </source>
</evidence>
<evidence type="ECO:0008006" key="4">
    <source>
        <dbReference type="Google" id="ProtNLM"/>
    </source>
</evidence>
<keyword evidence="1" id="KW-1133">Transmembrane helix</keyword>
<sequence>MEILHNYWEWGLIVGLLALHVTLLFFKKRKVALITSRLMIGLGGIALVAGLLFYLKLGMYGVVVLLLGFVLYLTTKDLMQGR</sequence>
<protein>
    <recommendedName>
        <fullName evidence="4">YlaH-like protein</fullName>
    </recommendedName>
</protein>
<proteinExistence type="predicted"/>
<comment type="caution">
    <text evidence="2">The sequence shown here is derived from an EMBL/GenBank/DDBJ whole genome shotgun (WGS) entry which is preliminary data.</text>
</comment>
<organism evidence="2 3">
    <name type="scientific">Halobacillus locisalis</name>
    <dbReference type="NCBI Taxonomy" id="220753"/>
    <lineage>
        <taxon>Bacteria</taxon>
        <taxon>Bacillati</taxon>
        <taxon>Bacillota</taxon>
        <taxon>Bacilli</taxon>
        <taxon>Bacillales</taxon>
        <taxon>Bacillaceae</taxon>
        <taxon>Halobacillus</taxon>
    </lineage>
</organism>
<keyword evidence="3" id="KW-1185">Reference proteome</keyword>